<protein>
    <submittedName>
        <fullName evidence="3">SGNH hydrolase-type esterase domain containing protein</fullName>
    </submittedName>
</protein>
<reference evidence="3" key="1">
    <citation type="submission" date="2020-05" db="EMBL/GenBank/DDBJ databases">
        <authorList>
            <person name="Chiriac C."/>
            <person name="Salcher M."/>
            <person name="Ghai R."/>
            <person name="Kavagutti S V."/>
        </authorList>
    </citation>
    <scope>NUCLEOTIDE SEQUENCE</scope>
</reference>
<dbReference type="Pfam" id="PF15711">
    <property type="entry name" value="ILEI"/>
    <property type="match status" value="1"/>
</dbReference>
<dbReference type="SUPFAM" id="SSF49899">
    <property type="entry name" value="Concanavalin A-like lectins/glucanases"/>
    <property type="match status" value="1"/>
</dbReference>
<evidence type="ECO:0000313" key="3">
    <source>
        <dbReference type="EMBL" id="CAB4221233.1"/>
    </source>
</evidence>
<dbReference type="InterPro" id="IPR036514">
    <property type="entry name" value="SGNH_hydro_sf"/>
</dbReference>
<dbReference type="InterPro" id="IPR013320">
    <property type="entry name" value="ConA-like_dom_sf"/>
</dbReference>
<dbReference type="Gene3D" id="3.40.50.1110">
    <property type="entry name" value="SGNH hydrolase"/>
    <property type="match status" value="1"/>
</dbReference>
<proteinExistence type="predicted"/>
<dbReference type="PROSITE" id="PS52031">
    <property type="entry name" value="GG_LECTIN"/>
    <property type="match status" value="1"/>
</dbReference>
<dbReference type="Gene3D" id="2.60.40.3440">
    <property type="match status" value="1"/>
</dbReference>
<sequence length="1630" mass="180998">MAALISNHLVIVPETNDIAMNTTSVSSTVRDYIHIELFGDSIMCGRDPDELVPAMGVCSKNDQITARVPEPPARLLTLLMPQHKLIVTTRSQGNSTSGELLQGKDGVNEPWPDAIQANIVVINHGLNDAKQNVSLTEYRNNLISLRRGLTSDQIMIWQTPTVSKFWDTNPYAEVMREVAAKYKDMVADANRIPNWLNELPDGIHPRQLGYYKLVDLCLTSKINSAIIKLYGQPHLPYKWYRKEHQEKFLLDNEKLIELPFVPHSQRWVEVYHRDNLSFRAVSRGALDIYGKLDAGLWDSKKDVAFVYTQRSYNLSRIRRTDGKVVFNKNFDIYGNPVEAKNLAKALNATSSDYIIVITTSDEPKTNRLTTELTEAMYRCGASENIFSSTLFKFRSAYALVGIPGCGKGNGIEAYNGCIDGNPASTSPQLGLRTTEFLFAYPFTNPKFKWSSLLNAYGVWDDSISAQITNTPAYKTTILEGSKTNAGVATGTLILQPNTPKLLARFIVDSLVTSVLDTISPASTPTIIGSVVLTTVGQATPAMLFGDNDKIGYISIDSMPKLNLAFYALSNYTIEFWINRTVDKRGGVVICKNTEYEIFIETDGKLSIALDWNQGSDLTLPGGKGLIYTTATIPLSTLTHVALVVTGTELLLYLDGVIDVQQNNLTQYLNRTSQPSANPVTLGNREGAATAANQLYAYILDVRIWDEARTASQIFSNMNLANTIGSVPSVYYDIGVVPLLKNFTIDIGATSTEDMILIGYDVSADDLVNFGIQTSINNIRKVEYGDIITWSSKFTVEFNYTIGYWIWTVSELPTIPLTGVLYHNNYPGKGTTSIINYNEWIVGSGSIPGYTQNGNTNENERVFGTNPWSNTDVVWEARPTSDNQADGGWETPWFDIDNTKTYRFSVWVKRTSTAAGGYFYLGMYGNNGGACRMDTGDAEPNPYWDYRLTSQLTQNQWYLFVGHVYPATTTLTGKHPDSGYYTTAGKVGDNNGGTIGTGDIKWGLNSTQGIHRTYLYYCDDNATRLQFYRPRVDLCDGTEPMIVALLEDNIVTNRNYDEQSGLFTVPDSFTSTSIIVFGVGDSMQGMNDVTFTIDQPVTSLTWSNKYYNWQVFFPKADEYIFSLSADTSANLQLKSNIGIQSDADITEVLKTSGSPSYQYKNIETTTYVINDPGWYDIKIYAETANTLIRAPEYYSSPTTVNGQWSTLINNFGVWDGPGEYKWYITILNSGKYTFNLSADDIGSLYLSRTEFNAEFELVVETNQTSDTGNFTNIFTAEKFLNEGDYIIKIIADTTGSSAAIAASLTDYNNDIIWSSANVKNPTDIIAKGLAASVRTIAGSTIWNTRTANNLKNIDEHGKEKLCDMYNTYCEINFDIAQNGTPFVVDIYPPSPNRIDSNGVVLPIKAPFYDMIKNVPPVNGTRMINASYNTDKHEYSFDSYNFVNKNTIVFSKAMSGMITVISDTTSDVSGNALTIPIQNIQSYQTFKKTFTHGRWSQGSPNAPVPWMTPTPGSAPIPVKSGGPLATPVVKTATDTNNLKLYNTHIMQRVGPGKYSEPIVLSQPQHGYVRITDNRRNFAYVPFPDYEGLDTFTYTLLTQTGQMGPPKSVYINVIGSISYVYELEVNIIAGTII</sequence>
<dbReference type="EMBL" id="LR797503">
    <property type="protein sequence ID" value="CAB4221233.1"/>
    <property type="molecule type" value="Genomic_DNA"/>
</dbReference>
<dbReference type="SUPFAM" id="SSF52266">
    <property type="entry name" value="SGNH hydrolase"/>
    <property type="match status" value="1"/>
</dbReference>
<name>A0A6J5T0B2_9CAUD</name>
<feature type="domain" description="SGNH hydrolase-type esterase" evidence="1">
    <location>
        <begin position="37"/>
        <end position="210"/>
    </location>
</feature>
<dbReference type="InterPro" id="IPR013830">
    <property type="entry name" value="SGNH_hydro"/>
</dbReference>
<dbReference type="Pfam" id="PF13472">
    <property type="entry name" value="Lipase_GDSL_2"/>
    <property type="match status" value="1"/>
</dbReference>
<gene>
    <name evidence="3" type="ORF">UFOVP1636_203</name>
</gene>
<dbReference type="Pfam" id="PF13385">
    <property type="entry name" value="Laminin_G_3"/>
    <property type="match status" value="1"/>
</dbReference>
<accession>A0A6J5T0B2</accession>
<keyword evidence="3" id="KW-0378">Hydrolase</keyword>
<evidence type="ECO:0000259" key="1">
    <source>
        <dbReference type="Pfam" id="PF13472"/>
    </source>
</evidence>
<dbReference type="InterPro" id="IPR039477">
    <property type="entry name" value="ILEI/PANDER_dom"/>
</dbReference>
<dbReference type="Gene3D" id="2.60.120.200">
    <property type="match status" value="1"/>
</dbReference>
<feature type="domain" description="ILEI/PANDER" evidence="2">
    <location>
        <begin position="312"/>
        <end position="404"/>
    </location>
</feature>
<evidence type="ECO:0000259" key="2">
    <source>
        <dbReference type="Pfam" id="PF15711"/>
    </source>
</evidence>
<organism evidence="3">
    <name type="scientific">uncultured Caudovirales phage</name>
    <dbReference type="NCBI Taxonomy" id="2100421"/>
    <lineage>
        <taxon>Viruses</taxon>
        <taxon>Duplodnaviria</taxon>
        <taxon>Heunggongvirae</taxon>
        <taxon>Uroviricota</taxon>
        <taxon>Caudoviricetes</taxon>
        <taxon>Peduoviridae</taxon>
        <taxon>Maltschvirus</taxon>
        <taxon>Maltschvirus maltsch</taxon>
    </lineage>
</organism>
<dbReference type="GO" id="GO:0016787">
    <property type="term" value="F:hydrolase activity"/>
    <property type="evidence" value="ECO:0007669"/>
    <property type="project" value="UniProtKB-KW"/>
</dbReference>